<protein>
    <recommendedName>
        <fullName evidence="6">Autotransporter outer membrane beta-barrel domain-containing protein</fullName>
    </recommendedName>
</protein>
<evidence type="ECO:0000313" key="3">
    <source>
        <dbReference type="EMBL" id="MDL0147551.1"/>
    </source>
</evidence>
<dbReference type="Proteomes" id="UP001176223">
    <property type="component" value="Unassembled WGS sequence"/>
</dbReference>
<evidence type="ECO:0000313" key="2">
    <source>
        <dbReference type="EMBL" id="MDL0147075.1"/>
    </source>
</evidence>
<dbReference type="EMBL" id="JANURU010000018">
    <property type="protein sequence ID" value="MDL0147551.1"/>
    <property type="molecule type" value="Genomic_DNA"/>
</dbReference>
<proteinExistence type="predicted"/>
<name>A0ABT7I5P1_9BACT</name>
<evidence type="ECO:0000313" key="4">
    <source>
        <dbReference type="EMBL" id="MDL0147679.1"/>
    </source>
</evidence>
<evidence type="ECO:0000313" key="1">
    <source>
        <dbReference type="EMBL" id="MDL0146377.1"/>
    </source>
</evidence>
<dbReference type="EMBL" id="JANURU010000002">
    <property type="protein sequence ID" value="MDL0146377.1"/>
    <property type="molecule type" value="Genomic_DNA"/>
</dbReference>
<evidence type="ECO:0000313" key="5">
    <source>
        <dbReference type="Proteomes" id="UP001176223"/>
    </source>
</evidence>
<gene>
    <name evidence="1" type="ORF">NYG95_01800</name>
    <name evidence="2" type="ORF">NYG95_05485</name>
    <name evidence="3" type="ORF">NYG95_08030</name>
    <name evidence="4" type="ORF">NYG95_08715</name>
</gene>
<evidence type="ECO:0008006" key="6">
    <source>
        <dbReference type="Google" id="ProtNLM"/>
    </source>
</evidence>
<dbReference type="RefSeq" id="WP_289773968.1">
    <property type="nucleotide sequence ID" value="NZ_JANURU010000002.1"/>
</dbReference>
<reference evidence="3" key="2">
    <citation type="journal article" date="2023" name="Microorganisms">
        <title>Isolation and Genomic Characteristics of Cat-Borne Campylobacter felis sp. nov. and Sheep-Borne Campylobacter ovis sp. nov.</title>
        <authorList>
            <person name="Wang H."/>
            <person name="Li Y."/>
            <person name="Gu Y."/>
            <person name="Zhou G."/>
            <person name="Chen X."/>
            <person name="Zhang X."/>
            <person name="Shao Z."/>
            <person name="Zhang J."/>
            <person name="Zhang M."/>
        </authorList>
    </citation>
    <scope>NUCLEOTIDE SEQUENCE</scope>
    <source>
        <strain evidence="3">XJK33-1</strain>
    </source>
</reference>
<organism evidence="3 5">
    <name type="scientific">Campylobacter felis</name>
    <dbReference type="NCBI Taxonomy" id="2974565"/>
    <lineage>
        <taxon>Bacteria</taxon>
        <taxon>Pseudomonadati</taxon>
        <taxon>Campylobacterota</taxon>
        <taxon>Epsilonproteobacteria</taxon>
        <taxon>Campylobacterales</taxon>
        <taxon>Campylobacteraceae</taxon>
        <taxon>Campylobacter</taxon>
    </lineage>
</organism>
<feature type="non-terminal residue" evidence="3">
    <location>
        <position position="1"/>
    </location>
</feature>
<comment type="caution">
    <text evidence="3">The sequence shown here is derived from an EMBL/GenBank/DDBJ whole genome shotgun (WGS) entry which is preliminary data.</text>
</comment>
<reference evidence="3" key="1">
    <citation type="submission" date="2022-08" db="EMBL/GenBank/DDBJ databases">
        <authorList>
            <person name="Wang H."/>
        </authorList>
    </citation>
    <scope>NUCLEOTIDE SEQUENCE</scope>
    <source>
        <strain evidence="3">XJK33-1</strain>
    </source>
</reference>
<dbReference type="EMBL" id="JANURU010000028">
    <property type="protein sequence ID" value="MDL0147679.1"/>
    <property type="molecule type" value="Genomic_DNA"/>
</dbReference>
<dbReference type="EMBL" id="JANURU010000009">
    <property type="protein sequence ID" value="MDL0147075.1"/>
    <property type="molecule type" value="Genomic_DNA"/>
</dbReference>
<keyword evidence="5" id="KW-1185">Reference proteome</keyword>
<accession>A0ABT7I5P1</accession>
<sequence>DSNVLNAELDIARLYGVVQGGISYDLTKDSDISLGYSGIFSSANIIRSHALMFRYAWWW</sequence>